<evidence type="ECO:0000256" key="3">
    <source>
        <dbReference type="ARBA" id="ARBA00023125"/>
    </source>
</evidence>
<evidence type="ECO:0000313" key="9">
    <source>
        <dbReference type="EMBL" id="KAF2530565.1"/>
    </source>
</evidence>
<dbReference type="GO" id="GO:0003677">
    <property type="term" value="F:DNA binding"/>
    <property type="evidence" value="ECO:0007669"/>
    <property type="project" value="UniProtKB-KW"/>
</dbReference>
<evidence type="ECO:0000256" key="6">
    <source>
        <dbReference type="SAM" id="Coils"/>
    </source>
</evidence>
<feature type="region of interest" description="Disordered" evidence="7">
    <location>
        <begin position="375"/>
        <end position="418"/>
    </location>
</feature>
<dbReference type="InterPro" id="IPR039218">
    <property type="entry name" value="REM_fam"/>
</dbReference>
<dbReference type="InterPro" id="IPR015300">
    <property type="entry name" value="DNA-bd_pseudobarrel_sf"/>
</dbReference>
<feature type="domain" description="TF-B3" evidence="8">
    <location>
        <begin position="162"/>
        <end position="258"/>
    </location>
</feature>
<feature type="domain" description="TF-B3" evidence="8">
    <location>
        <begin position="1"/>
        <end position="60"/>
    </location>
</feature>
<comment type="subcellular location">
    <subcellularLocation>
        <location evidence="1">Nucleus</location>
    </subcellularLocation>
</comment>
<evidence type="ECO:0000259" key="8">
    <source>
        <dbReference type="PROSITE" id="PS50863"/>
    </source>
</evidence>
<feature type="compositionally biased region" description="Acidic residues" evidence="7">
    <location>
        <begin position="78"/>
        <end position="109"/>
    </location>
</feature>
<feature type="region of interest" description="Disordered" evidence="7">
    <location>
        <begin position="71"/>
        <end position="132"/>
    </location>
</feature>
<organism evidence="9">
    <name type="scientific">Brassica cretica</name>
    <name type="common">Mustard</name>
    <dbReference type="NCBI Taxonomy" id="69181"/>
    <lineage>
        <taxon>Eukaryota</taxon>
        <taxon>Viridiplantae</taxon>
        <taxon>Streptophyta</taxon>
        <taxon>Embryophyta</taxon>
        <taxon>Tracheophyta</taxon>
        <taxon>Spermatophyta</taxon>
        <taxon>Magnoliopsida</taxon>
        <taxon>eudicotyledons</taxon>
        <taxon>Gunneridae</taxon>
        <taxon>Pentapetalae</taxon>
        <taxon>rosids</taxon>
        <taxon>malvids</taxon>
        <taxon>Brassicales</taxon>
        <taxon>Brassicaceae</taxon>
        <taxon>Brassiceae</taxon>
        <taxon>Brassica</taxon>
    </lineage>
</organism>
<keyword evidence="4" id="KW-0804">Transcription</keyword>
<dbReference type="PANTHER" id="PTHR31674">
    <property type="entry name" value="B3 DOMAIN-CONTAINING PROTEIN REM-LIKE 3-RELATED"/>
    <property type="match status" value="1"/>
</dbReference>
<dbReference type="Pfam" id="PF02362">
    <property type="entry name" value="B3"/>
    <property type="match status" value="2"/>
</dbReference>
<dbReference type="EMBL" id="QGKY02002305">
    <property type="protein sequence ID" value="KAF2530565.1"/>
    <property type="molecule type" value="Genomic_DNA"/>
</dbReference>
<feature type="compositionally biased region" description="Basic and acidic residues" evidence="7">
    <location>
        <begin position="390"/>
        <end position="405"/>
    </location>
</feature>
<dbReference type="InterPro" id="IPR003340">
    <property type="entry name" value="B3_DNA-bd"/>
</dbReference>
<dbReference type="Gene3D" id="2.40.330.10">
    <property type="entry name" value="DNA-binding pseudobarrel domain"/>
    <property type="match status" value="2"/>
</dbReference>
<dbReference type="SMART" id="SM01019">
    <property type="entry name" value="B3"/>
    <property type="match status" value="2"/>
</dbReference>
<evidence type="ECO:0000256" key="1">
    <source>
        <dbReference type="ARBA" id="ARBA00004123"/>
    </source>
</evidence>
<protein>
    <recommendedName>
        <fullName evidence="8">TF-B3 domain-containing protein</fullName>
    </recommendedName>
</protein>
<keyword evidence="2" id="KW-0805">Transcription regulation</keyword>
<gene>
    <name evidence="9" type="ORF">F2Q70_00033377</name>
</gene>
<feature type="coiled-coil region" evidence="6">
    <location>
        <begin position="457"/>
        <end position="484"/>
    </location>
</feature>
<keyword evidence="6" id="KW-0175">Coiled coil</keyword>
<dbReference type="GO" id="GO:0005634">
    <property type="term" value="C:nucleus"/>
    <property type="evidence" value="ECO:0007669"/>
    <property type="project" value="UniProtKB-SubCell"/>
</dbReference>
<dbReference type="CDD" id="cd10017">
    <property type="entry name" value="B3_DNA"/>
    <property type="match status" value="1"/>
</dbReference>
<evidence type="ECO:0000256" key="7">
    <source>
        <dbReference type="SAM" id="MobiDB-lite"/>
    </source>
</evidence>
<reference evidence="9" key="1">
    <citation type="submission" date="2019-12" db="EMBL/GenBank/DDBJ databases">
        <title>Genome sequencing and annotation of Brassica cretica.</title>
        <authorList>
            <person name="Studholme D.J."/>
            <person name="Sarris P.F."/>
        </authorList>
    </citation>
    <scope>NUCLEOTIDE SEQUENCE</scope>
    <source>
        <strain evidence="9">PFS-102/07</strain>
        <tissue evidence="9">Leaf</tissue>
    </source>
</reference>
<evidence type="ECO:0000256" key="5">
    <source>
        <dbReference type="ARBA" id="ARBA00023242"/>
    </source>
</evidence>
<dbReference type="SUPFAM" id="SSF101936">
    <property type="entry name" value="DNA-binding pseudobarrel domain"/>
    <property type="match status" value="3"/>
</dbReference>
<dbReference type="PANTHER" id="PTHR31674:SF18">
    <property type="entry name" value="B3 DOMAIN-CONTAINING PROTEIN REM4-RELATED"/>
    <property type="match status" value="1"/>
</dbReference>
<name>A0A8S9FBF9_BRACR</name>
<dbReference type="PROSITE" id="PS50863">
    <property type="entry name" value="B3"/>
    <property type="match status" value="3"/>
</dbReference>
<dbReference type="AlphaFoldDB" id="A0A8S9FBF9"/>
<proteinExistence type="predicted"/>
<feature type="domain" description="TF-B3" evidence="8">
    <location>
        <begin position="281"/>
        <end position="376"/>
    </location>
</feature>
<evidence type="ECO:0000256" key="2">
    <source>
        <dbReference type="ARBA" id="ARBA00023015"/>
    </source>
</evidence>
<keyword evidence="3" id="KW-0238">DNA-binding</keyword>
<accession>A0A8S9FBF9</accession>
<evidence type="ECO:0000256" key="4">
    <source>
        <dbReference type="ARBA" id="ARBA00023163"/>
    </source>
</evidence>
<keyword evidence="5" id="KW-0539">Nucleus</keyword>
<comment type="caution">
    <text evidence="9">The sequence shown here is derived from an EMBL/GenBank/DDBJ whole genome shotgun (WGS) entry which is preliminary data.</text>
</comment>
<sequence>MTSRWQNIMSFSVSEVELDGQRLSRGWKHFSDHHYVRNDDVLSFMHVGDMVFHVTPFGRSFSQQIHFISSTSEAEKDGSDDDEHNIFDDDVYDDEDVGDDENATSEEELYPNKTLSKKRARTETESSSENTYLVAHATPSSLSRNHMVINLILTLESFQYNYSHILLRMIYQVSMLQYLPSKFARANGLNNRQCEIDLRNEHGKSWTLDLTHHKSTGQAFVRNGWTSFCKANGIKAESFRRFKLVQTGTKPVLQLCPNTEGDDEIESEDCSEPSSMNQNRIVALELKPYMFKSGRVRVPASFGRANGIKEAGKISIVNKDGVEWKLHLGNMKGREQFYIRGLRNCFVANGIEKVGDPFTLEAIRGGTNPILKFNSKTPEKRQPRMIQMSRAKEEKETRVEKKARVSAEGGPSHRTRASNRTIAGTSNLQHKQPIQPCSISDQVTKVKQSVVDALTDVRQFRSELEVKERNLEAALLEIDMLEIAHPLSNTCHPVKRKVLFLCNPRARKKKVMSLEKKLLEYGEKLVDPQPVVELLELFDVVKDSNHNSFHSVSSGVHSDHISEPLDDKTIVGVDSGRYIMQRVSMYLSEVEQEPSSSIENAVSSLKQALGSPSNQSIFRYGKDIMSLVLQESDDIPPELLSPILHYVQKENRLTPLTGSVPEPGDLSVTHQSAKARQRIVDTLTSADNLEASLHEFEVLGEMIFGTHGQV</sequence>